<keyword evidence="2" id="KW-0812">Transmembrane</keyword>
<feature type="region of interest" description="Disordered" evidence="1">
    <location>
        <begin position="56"/>
        <end position="79"/>
    </location>
</feature>
<evidence type="ECO:0008006" key="5">
    <source>
        <dbReference type="Google" id="ProtNLM"/>
    </source>
</evidence>
<keyword evidence="4" id="KW-1185">Reference proteome</keyword>
<evidence type="ECO:0000313" key="3">
    <source>
        <dbReference type="EMBL" id="MDT0438562.1"/>
    </source>
</evidence>
<feature type="region of interest" description="Disordered" evidence="1">
    <location>
        <begin position="1"/>
        <end position="21"/>
    </location>
</feature>
<evidence type="ECO:0000313" key="4">
    <source>
        <dbReference type="Proteomes" id="UP001183535"/>
    </source>
</evidence>
<keyword evidence="2" id="KW-1133">Transmembrane helix</keyword>
<evidence type="ECO:0000256" key="2">
    <source>
        <dbReference type="SAM" id="Phobius"/>
    </source>
</evidence>
<feature type="compositionally biased region" description="Low complexity" evidence="1">
    <location>
        <begin position="1"/>
        <end position="12"/>
    </location>
</feature>
<dbReference type="RefSeq" id="WP_093835674.1">
    <property type="nucleotide sequence ID" value="NZ_JAVRES010000018.1"/>
</dbReference>
<dbReference type="AlphaFoldDB" id="A0ABD5EYV2"/>
<reference evidence="4" key="1">
    <citation type="submission" date="2023-07" db="EMBL/GenBank/DDBJ databases">
        <title>30 novel species of actinomycetes from the DSMZ collection.</title>
        <authorList>
            <person name="Nouioui I."/>
        </authorList>
    </citation>
    <scope>NUCLEOTIDE SEQUENCE [LARGE SCALE GENOMIC DNA]</scope>
    <source>
        <strain evidence="4">DSM 41981</strain>
    </source>
</reference>
<dbReference type="EMBL" id="JAVRES010000018">
    <property type="protein sequence ID" value="MDT0438562.1"/>
    <property type="molecule type" value="Genomic_DNA"/>
</dbReference>
<protein>
    <recommendedName>
        <fullName evidence="5">Serine/threonine protein kinase</fullName>
    </recommendedName>
</protein>
<organism evidence="3 4">
    <name type="scientific">Streptomyces doudnae</name>
    <dbReference type="NCBI Taxonomy" id="3075536"/>
    <lineage>
        <taxon>Bacteria</taxon>
        <taxon>Bacillati</taxon>
        <taxon>Actinomycetota</taxon>
        <taxon>Actinomycetes</taxon>
        <taxon>Kitasatosporales</taxon>
        <taxon>Streptomycetaceae</taxon>
        <taxon>Streptomyces</taxon>
    </lineage>
</organism>
<proteinExistence type="predicted"/>
<keyword evidence="2" id="KW-0472">Membrane</keyword>
<evidence type="ECO:0000256" key="1">
    <source>
        <dbReference type="SAM" id="MobiDB-lite"/>
    </source>
</evidence>
<accession>A0ABD5EYV2</accession>
<comment type="caution">
    <text evidence="3">The sequence shown here is derived from an EMBL/GenBank/DDBJ whole genome shotgun (WGS) entry which is preliminary data.</text>
</comment>
<name>A0ABD5EYV2_9ACTN</name>
<dbReference type="Proteomes" id="UP001183535">
    <property type="component" value="Unassembled WGS sequence"/>
</dbReference>
<gene>
    <name evidence="3" type="ORF">RM877_28160</name>
</gene>
<feature type="transmembrane region" description="Helical" evidence="2">
    <location>
        <begin position="25"/>
        <end position="46"/>
    </location>
</feature>
<sequence length="250" mass="27368">MATPEEPSASAEPGERPGHRRGRTASLIACAAVLGVVAGTCVGYLVQADRAPTPLPSLAQPVLTRAKGPGPEPLSAARDRQVRTDGDLRKLLLEKPAGARTSDVVGVDGWMDLAEYSSIFADPFSSFREQMSGGFRRAAVTRWVQGNRQTEIVLVQYRQDDVLARGGFEESDMYWDDDGLTPKGWRVPGTGSGMAYAYPEPYREPGYEPMYTATADAHRGDIVMEIYVSDTERVPKATIMDLAERQMERL</sequence>